<feature type="signal peptide" evidence="1">
    <location>
        <begin position="1"/>
        <end position="18"/>
    </location>
</feature>
<dbReference type="EMBL" id="OZ034836">
    <property type="protein sequence ID" value="CAL1677958.1"/>
    <property type="molecule type" value="Genomic_DNA"/>
</dbReference>
<gene>
    <name evidence="2" type="ORF">LPLAT_LOCUS3884</name>
</gene>
<keyword evidence="1" id="KW-0732">Signal</keyword>
<evidence type="ECO:0000313" key="3">
    <source>
        <dbReference type="Proteomes" id="UP001497644"/>
    </source>
</evidence>
<sequence>MQSLGVLLLLLTCQLATPIPIFDRDGAGLHSGYRSAGFGETIRDWFRMLKNRVVGKWQEWFGDDGPTPSFSPQDILNIDKTIGNRVSGYPGLFLDLSNISLDPKQDWGVRVGNWYIIRKVTGNNYGPDSDSDEWDMIPLMPNFPSPPMFGIDWTPNIHEFETPEATRLPMTTPKIELTTPRQQTSQTVAQTESVSTESTINLAESIPLTTQLIATSTEPIEASTEEILTSTESVITNGESVTISTESILTSTETITVSTESIVPSTESAVTSTAESIIPSIETMLNSTESIVTSIESTVIVTESIATSTEEIVINTTTELPVTSTELILPVLDKRIEENETVNTGTTKKPRPASAEVIMF</sequence>
<evidence type="ECO:0000256" key="1">
    <source>
        <dbReference type="SAM" id="SignalP"/>
    </source>
</evidence>
<evidence type="ECO:0008006" key="4">
    <source>
        <dbReference type="Google" id="ProtNLM"/>
    </source>
</evidence>
<proteinExistence type="predicted"/>
<feature type="chain" id="PRO_5043449791" description="Zonadhesin" evidence="1">
    <location>
        <begin position="19"/>
        <end position="360"/>
    </location>
</feature>
<reference evidence="2" key="1">
    <citation type="submission" date="2024-04" db="EMBL/GenBank/DDBJ databases">
        <authorList>
            <consortium name="Molecular Ecology Group"/>
        </authorList>
    </citation>
    <scope>NUCLEOTIDE SEQUENCE</scope>
</reference>
<organism evidence="2 3">
    <name type="scientific">Lasius platythorax</name>
    <dbReference type="NCBI Taxonomy" id="488582"/>
    <lineage>
        <taxon>Eukaryota</taxon>
        <taxon>Metazoa</taxon>
        <taxon>Ecdysozoa</taxon>
        <taxon>Arthropoda</taxon>
        <taxon>Hexapoda</taxon>
        <taxon>Insecta</taxon>
        <taxon>Pterygota</taxon>
        <taxon>Neoptera</taxon>
        <taxon>Endopterygota</taxon>
        <taxon>Hymenoptera</taxon>
        <taxon>Apocrita</taxon>
        <taxon>Aculeata</taxon>
        <taxon>Formicoidea</taxon>
        <taxon>Formicidae</taxon>
        <taxon>Formicinae</taxon>
        <taxon>Lasius</taxon>
        <taxon>Lasius</taxon>
    </lineage>
</organism>
<dbReference type="Proteomes" id="UP001497644">
    <property type="component" value="Chromosome 13"/>
</dbReference>
<evidence type="ECO:0000313" key="2">
    <source>
        <dbReference type="EMBL" id="CAL1677958.1"/>
    </source>
</evidence>
<accession>A0AAV2ND89</accession>
<name>A0AAV2ND89_9HYME</name>
<dbReference type="AlphaFoldDB" id="A0AAV2ND89"/>
<protein>
    <recommendedName>
        <fullName evidence="4">Zonadhesin</fullName>
    </recommendedName>
</protein>
<keyword evidence="3" id="KW-1185">Reference proteome</keyword>